<dbReference type="PANTHER" id="PTHR30006:SF25">
    <property type="entry name" value="PHOSPHOGLYCERATE TRANSPORT REGULATORY PROTEIN PGTC"/>
    <property type="match status" value="1"/>
</dbReference>
<dbReference type="SUPFAM" id="SSF53850">
    <property type="entry name" value="Periplasmic binding protein-like II"/>
    <property type="match status" value="1"/>
</dbReference>
<keyword evidence="1" id="KW-0732">Signal</keyword>
<reference evidence="3 4" key="1">
    <citation type="submission" date="2019-07" db="EMBL/GenBank/DDBJ databases">
        <title>Qingshengfaniella alkalisoli gen. nov., sp. nov., isolated from saline soil.</title>
        <authorList>
            <person name="Xu L."/>
            <person name="Huang X.-X."/>
            <person name="Sun J.-Q."/>
        </authorList>
    </citation>
    <scope>NUCLEOTIDE SEQUENCE [LARGE SCALE GENOMIC DNA]</scope>
    <source>
        <strain evidence="3 4">DSM 27279</strain>
    </source>
</reference>
<dbReference type="EMBL" id="VLTJ01000029">
    <property type="protein sequence ID" value="TSH92662.1"/>
    <property type="molecule type" value="Genomic_DNA"/>
</dbReference>
<dbReference type="OrthoDB" id="8673316at2"/>
<dbReference type="AlphaFoldDB" id="A0A556AIE0"/>
<dbReference type="GO" id="GO:0030288">
    <property type="term" value="C:outer membrane-bounded periplasmic space"/>
    <property type="evidence" value="ECO:0007669"/>
    <property type="project" value="TreeGrafter"/>
</dbReference>
<dbReference type="Pfam" id="PF13531">
    <property type="entry name" value="SBP_bac_11"/>
    <property type="match status" value="1"/>
</dbReference>
<dbReference type="PANTHER" id="PTHR30006">
    <property type="entry name" value="THIAMINE-BINDING PERIPLASMIC PROTEIN-RELATED"/>
    <property type="match status" value="1"/>
</dbReference>
<dbReference type="RefSeq" id="WP_143949028.1">
    <property type="nucleotide sequence ID" value="NZ_BAABMB010000001.1"/>
</dbReference>
<accession>A0A556AIE0</accession>
<dbReference type="Proteomes" id="UP000318405">
    <property type="component" value="Unassembled WGS sequence"/>
</dbReference>
<protein>
    <submittedName>
        <fullName evidence="3">ABC transporter substrate-binding protein</fullName>
    </submittedName>
</protein>
<name>A0A556AIE0_9BURK</name>
<proteinExistence type="predicted"/>
<evidence type="ECO:0000256" key="2">
    <source>
        <dbReference type="SAM" id="MobiDB-lite"/>
    </source>
</evidence>
<feature type="region of interest" description="Disordered" evidence="2">
    <location>
        <begin position="1"/>
        <end position="26"/>
    </location>
</feature>
<sequence>MRAEPRRRALPGFPRVEQRSPQGSIRKPRAARRFLARAGALAFAALLCSAEPAGARDFETVILGPPQASDTLTIEASTDTRVFRGVLEDFSSLHPAMRLVYTELPTQLLYDGVIGRARDGERPGGPDLVISSSMDLQTKLANDGHARAHTSPDTQAVADWANWRDEVYSIGAEALVIAYRTDRLPAEQAPHTRGDLLAMLRAPGGRLSGRIGTYDVERSGIGYLAATQDARLDSMAGALLAALGSNRARVEESADATLDHLASGEIVLAYNMLESYAQRRIDDGAPIAVVRPADYTLVLSRAAVIPHQASRPDLGARFLDYLLSERGQHVIVRESGMLPVRASMQAAHALPSARPIGLGVGLLVYLDELKRGHFIDAWRAALCLDCTPGAPAPSP</sequence>
<organism evidence="3 4">
    <name type="scientific">Verticiella sediminum</name>
    <dbReference type="NCBI Taxonomy" id="1247510"/>
    <lineage>
        <taxon>Bacteria</taxon>
        <taxon>Pseudomonadati</taxon>
        <taxon>Pseudomonadota</taxon>
        <taxon>Betaproteobacteria</taxon>
        <taxon>Burkholderiales</taxon>
        <taxon>Alcaligenaceae</taxon>
        <taxon>Verticiella</taxon>
    </lineage>
</organism>
<evidence type="ECO:0000313" key="3">
    <source>
        <dbReference type="EMBL" id="TSH92662.1"/>
    </source>
</evidence>
<gene>
    <name evidence="3" type="ORF">FOZ76_14695</name>
</gene>
<keyword evidence="4" id="KW-1185">Reference proteome</keyword>
<evidence type="ECO:0000256" key="1">
    <source>
        <dbReference type="ARBA" id="ARBA00022729"/>
    </source>
</evidence>
<evidence type="ECO:0000313" key="4">
    <source>
        <dbReference type="Proteomes" id="UP000318405"/>
    </source>
</evidence>
<dbReference type="Gene3D" id="3.40.190.10">
    <property type="entry name" value="Periplasmic binding protein-like II"/>
    <property type="match status" value="2"/>
</dbReference>
<comment type="caution">
    <text evidence="3">The sequence shown here is derived from an EMBL/GenBank/DDBJ whole genome shotgun (WGS) entry which is preliminary data.</text>
</comment>